<gene>
    <name evidence="1" type="ORF">H924_03870</name>
</gene>
<dbReference type="Proteomes" id="UP000011760">
    <property type="component" value="Chromosome"/>
</dbReference>
<proteinExistence type="predicted"/>
<dbReference type="AlphaFoldDB" id="M1UDY7"/>
<protein>
    <submittedName>
        <fullName evidence="1">Uncharacterized protein</fullName>
    </submittedName>
</protein>
<organism evidence="1 2">
    <name type="scientific">Corynebacterium callunae DSM 20147</name>
    <dbReference type="NCBI Taxonomy" id="1121353"/>
    <lineage>
        <taxon>Bacteria</taxon>
        <taxon>Bacillati</taxon>
        <taxon>Actinomycetota</taxon>
        <taxon>Actinomycetes</taxon>
        <taxon>Mycobacteriales</taxon>
        <taxon>Corynebacteriaceae</taxon>
        <taxon>Corynebacterium</taxon>
    </lineage>
</organism>
<reference evidence="1 2" key="1">
    <citation type="submission" date="2013-02" db="EMBL/GenBank/DDBJ databases">
        <title>The complete genome sequence of Corynebacterium callunae DSM 20147.</title>
        <authorList>
            <person name="Ruckert C."/>
            <person name="Albersmeier A."/>
            <person name="Kalinowski J."/>
        </authorList>
    </citation>
    <scope>NUCLEOTIDE SEQUENCE [LARGE SCALE GENOMIC DNA]</scope>
    <source>
        <strain evidence="1 2">DSM 20147</strain>
    </source>
</reference>
<keyword evidence="2" id="KW-1185">Reference proteome</keyword>
<dbReference type="KEGG" id="ccn:H924_03870"/>
<accession>M1UDY7</accession>
<sequence>MNWRYIDHMYSEIKPIAQKNFPESWEDRCYITNAASIFYNSGYESIYEVPQNLLYTTFTENGII</sequence>
<name>M1UDY7_9CORY</name>
<dbReference type="PATRIC" id="fig|1121353.3.peg.794"/>
<dbReference type="STRING" id="1121353.H924_03870"/>
<evidence type="ECO:0000313" key="1">
    <source>
        <dbReference type="EMBL" id="AGG66220.1"/>
    </source>
</evidence>
<evidence type="ECO:0000313" key="2">
    <source>
        <dbReference type="Proteomes" id="UP000011760"/>
    </source>
</evidence>
<dbReference type="HOGENOM" id="CLU_2860063_0_0_11"/>
<dbReference type="EMBL" id="CP004354">
    <property type="protein sequence ID" value="AGG66220.1"/>
    <property type="molecule type" value="Genomic_DNA"/>
</dbReference>